<sequence length="938" mass="103119">MPQPAPATVANPHPPVGTLIDNGALELVEILGVGGYGVAYRAVDTRSLLPKTYAVKCLAQYTTSPQGVTRRQSHMQEVALHQLASAHPNVVKIYRVLEEFNYTFLVMEFAPDGDLFSQILTECRYLGNDALIKHVFMQLIDAVEYCHSLGIYHRDLKPENVLCFDKGHRVAVTDFGLATTEKLSEEFRTGSIYHMSPECHGGPYARTGCYSPMSNDIWSLGIILLNLATGRNPWKSATPTDLTFQAYLRDPGNFLPTVLPISYELNDVLIRMLELNWQDRISLHELRDAMEDVHTFYSDNAVFEGSMARCPWEAGMEIESEPSKKEEPVRPPARRAAQEPESHWSKDSGLYSDIQFAAQSVTDQASYGQTWTAQGSSQTWLDSLDTQSQSNYAMARGDSSLSYGSSSYSRQSPSSTSSRADSSVPVTPNRTSFLYPHGAATLAAQARPQSRTQLRKPLAIDTQLFRPRHFERHMSEDSYSPGSSMMQTALETPNPSSTYFMPSPGYSGESMTAMGTIQLGPSMAETDEKTTYMSFEDEDFVDTPSTRWGYPLVTEPPTPGTFSPMTEIPDAHDGHSYASPLTPSPEVKVWQDPWKRIPISAPNQENYRMLANPHTPEISPYYATTGNDEFRPYQRPFQNDDDEYSGGEESPSIPTTSSGFRRRSTGISLPRRPSSPPLSPISPPPPASSPPIRTTFFAINKKMAHAKSRSSGFFGPLKFFPRLSSPSPPESPIPPPPPPPPQPNAPPTTRRGRRSTDPFPAQRNKVRATPVRGNSTLLPASTTGSAGNSYIPRSPSPHMTTSTTMNMPYASRQSPSMTLVSNMNATNTLCTNYGSPVLSSRTAGTSGTLATLKTVLSTSAKAMTASVTRNSASSATSPSTTSSDGRETCLDKDKDKEAIIGKERKAKNGKANTRNQTNTRPRKGWFLPGKWWAMASAM</sequence>
<gene>
    <name evidence="1" type="ORF">BDN72DRAFT_898705</name>
</gene>
<name>A0ACD3AS34_9AGAR</name>
<dbReference type="Proteomes" id="UP000308600">
    <property type="component" value="Unassembled WGS sequence"/>
</dbReference>
<reference evidence="1 2" key="1">
    <citation type="journal article" date="2019" name="Nat. Ecol. Evol.">
        <title>Megaphylogeny resolves global patterns of mushroom evolution.</title>
        <authorList>
            <person name="Varga T."/>
            <person name="Krizsan K."/>
            <person name="Foldi C."/>
            <person name="Dima B."/>
            <person name="Sanchez-Garcia M."/>
            <person name="Sanchez-Ramirez S."/>
            <person name="Szollosi G.J."/>
            <person name="Szarkandi J.G."/>
            <person name="Papp V."/>
            <person name="Albert L."/>
            <person name="Andreopoulos W."/>
            <person name="Angelini C."/>
            <person name="Antonin V."/>
            <person name="Barry K.W."/>
            <person name="Bougher N.L."/>
            <person name="Buchanan P."/>
            <person name="Buyck B."/>
            <person name="Bense V."/>
            <person name="Catcheside P."/>
            <person name="Chovatia M."/>
            <person name="Cooper J."/>
            <person name="Damon W."/>
            <person name="Desjardin D."/>
            <person name="Finy P."/>
            <person name="Geml J."/>
            <person name="Haridas S."/>
            <person name="Hughes K."/>
            <person name="Justo A."/>
            <person name="Karasinski D."/>
            <person name="Kautmanova I."/>
            <person name="Kiss B."/>
            <person name="Kocsube S."/>
            <person name="Kotiranta H."/>
            <person name="LaButti K.M."/>
            <person name="Lechner B.E."/>
            <person name="Liimatainen K."/>
            <person name="Lipzen A."/>
            <person name="Lukacs Z."/>
            <person name="Mihaltcheva S."/>
            <person name="Morgado L.N."/>
            <person name="Niskanen T."/>
            <person name="Noordeloos M.E."/>
            <person name="Ohm R.A."/>
            <person name="Ortiz-Santana B."/>
            <person name="Ovrebo C."/>
            <person name="Racz N."/>
            <person name="Riley R."/>
            <person name="Savchenko A."/>
            <person name="Shiryaev A."/>
            <person name="Soop K."/>
            <person name="Spirin V."/>
            <person name="Szebenyi C."/>
            <person name="Tomsovsky M."/>
            <person name="Tulloss R.E."/>
            <person name="Uehling J."/>
            <person name="Grigoriev I.V."/>
            <person name="Vagvolgyi C."/>
            <person name="Papp T."/>
            <person name="Martin F.M."/>
            <person name="Miettinen O."/>
            <person name="Hibbett D.S."/>
            <person name="Nagy L.G."/>
        </authorList>
    </citation>
    <scope>NUCLEOTIDE SEQUENCE [LARGE SCALE GENOMIC DNA]</scope>
    <source>
        <strain evidence="1 2">NL-1719</strain>
    </source>
</reference>
<accession>A0ACD3AS34</accession>
<organism evidence="1 2">
    <name type="scientific">Pluteus cervinus</name>
    <dbReference type="NCBI Taxonomy" id="181527"/>
    <lineage>
        <taxon>Eukaryota</taxon>
        <taxon>Fungi</taxon>
        <taxon>Dikarya</taxon>
        <taxon>Basidiomycota</taxon>
        <taxon>Agaricomycotina</taxon>
        <taxon>Agaricomycetes</taxon>
        <taxon>Agaricomycetidae</taxon>
        <taxon>Agaricales</taxon>
        <taxon>Pluteineae</taxon>
        <taxon>Pluteaceae</taxon>
        <taxon>Pluteus</taxon>
    </lineage>
</organism>
<proteinExistence type="predicted"/>
<evidence type="ECO:0000313" key="2">
    <source>
        <dbReference type="Proteomes" id="UP000308600"/>
    </source>
</evidence>
<evidence type="ECO:0000313" key="1">
    <source>
        <dbReference type="EMBL" id="TFK67732.1"/>
    </source>
</evidence>
<keyword evidence="2" id="KW-1185">Reference proteome</keyword>
<dbReference type="EMBL" id="ML208368">
    <property type="protein sequence ID" value="TFK67732.1"/>
    <property type="molecule type" value="Genomic_DNA"/>
</dbReference>
<protein>
    <submittedName>
        <fullName evidence="1">Uncharacterized protein</fullName>
    </submittedName>
</protein>